<dbReference type="Proteomes" id="UP000612680">
    <property type="component" value="Chromosome"/>
</dbReference>
<dbReference type="PANTHER" id="PTHR30590:SF2">
    <property type="entry name" value="INNER MEMBRANE PROTEIN"/>
    <property type="match status" value="1"/>
</dbReference>
<name>A0ABX7I626_9BACT</name>
<dbReference type="RefSeq" id="WP_204661869.1">
    <property type="nucleotide sequence ID" value="NZ_CP056775.1"/>
</dbReference>
<reference evidence="3 4" key="1">
    <citation type="submission" date="2020-06" db="EMBL/GenBank/DDBJ databases">
        <title>Dyadobacter sandarakinus sp. nov., isolated from the soil of the Arctic Yellow River Station.</title>
        <authorList>
            <person name="Zhang Y."/>
            <person name="Peng F."/>
        </authorList>
    </citation>
    <scope>NUCLEOTIDE SEQUENCE [LARGE SCALE GENOMIC DNA]</scope>
    <source>
        <strain evidence="3 4">Q3-56</strain>
    </source>
</reference>
<evidence type="ECO:0000259" key="2">
    <source>
        <dbReference type="Pfam" id="PF04235"/>
    </source>
</evidence>
<dbReference type="InterPro" id="IPR052529">
    <property type="entry name" value="Bact_Transport_Assoc"/>
</dbReference>
<feature type="transmembrane region" description="Helical" evidence="1">
    <location>
        <begin position="309"/>
        <end position="326"/>
    </location>
</feature>
<dbReference type="InterPro" id="IPR007349">
    <property type="entry name" value="DUF418"/>
</dbReference>
<keyword evidence="1" id="KW-0472">Membrane</keyword>
<dbReference type="EMBL" id="CP056775">
    <property type="protein sequence ID" value="QRR00633.1"/>
    <property type="molecule type" value="Genomic_DNA"/>
</dbReference>
<feature type="domain" description="DUF418" evidence="2">
    <location>
        <begin position="214"/>
        <end position="373"/>
    </location>
</feature>
<proteinExistence type="predicted"/>
<feature type="transmembrane region" description="Helical" evidence="1">
    <location>
        <begin position="79"/>
        <end position="96"/>
    </location>
</feature>
<dbReference type="PANTHER" id="PTHR30590">
    <property type="entry name" value="INNER MEMBRANE PROTEIN"/>
    <property type="match status" value="1"/>
</dbReference>
<accession>A0ABX7I626</accession>
<keyword evidence="1" id="KW-0812">Transmembrane</keyword>
<protein>
    <submittedName>
        <fullName evidence="3">DUF418 domain-containing protein</fullName>
    </submittedName>
</protein>
<dbReference type="Pfam" id="PF04235">
    <property type="entry name" value="DUF418"/>
    <property type="match status" value="1"/>
</dbReference>
<feature type="transmembrane region" description="Helical" evidence="1">
    <location>
        <begin position="132"/>
        <end position="148"/>
    </location>
</feature>
<feature type="transmembrane region" description="Helical" evidence="1">
    <location>
        <begin position="199"/>
        <end position="217"/>
    </location>
</feature>
<feature type="transmembrane region" description="Helical" evidence="1">
    <location>
        <begin position="153"/>
        <end position="171"/>
    </location>
</feature>
<sequence length="385" mass="43650">MKNSLRLPALSEDNALLRPAGVTDRVQIVDVLRGFALFGILVIHSVQNFVNATTVGLMGLGPKNTFVKTSLEFLIEDKFFIIFSFLFGWSFYLIYQHATHKRKPFVQLFVWRLVILLGIGIFHSFFYRSDILQVYAVVGFPLIFCRNLSNRSLLLLCATLFFSSVPCVIYRDEIALNFALLKQHHIPVPSKLSYNLSSGRLFVTSSMFVLGLYAGKTGILQHIAGQDKLLKRIVAASGCSIVLTAIGIRSETLNLGLTHSGIYLSNAIFYCLQNIAFSCFYVSLVTLLYSQRAFTSSLSWLEPLGRMGLTAYIMQSVFFQLFYIYWDGLELGFPGAMLVTFSFYAGQILMAEFWLMHFRHGPMEWIWRSLTYLVTNKLPASLDKD</sequence>
<evidence type="ECO:0000256" key="1">
    <source>
        <dbReference type="SAM" id="Phobius"/>
    </source>
</evidence>
<feature type="transmembrane region" description="Helical" evidence="1">
    <location>
        <begin position="229"/>
        <end position="247"/>
    </location>
</feature>
<feature type="transmembrane region" description="Helical" evidence="1">
    <location>
        <begin position="332"/>
        <end position="355"/>
    </location>
</feature>
<organism evidence="3 4">
    <name type="scientific">Dyadobacter sandarakinus</name>
    <dbReference type="NCBI Taxonomy" id="2747268"/>
    <lineage>
        <taxon>Bacteria</taxon>
        <taxon>Pseudomonadati</taxon>
        <taxon>Bacteroidota</taxon>
        <taxon>Cytophagia</taxon>
        <taxon>Cytophagales</taxon>
        <taxon>Spirosomataceae</taxon>
        <taxon>Dyadobacter</taxon>
    </lineage>
</organism>
<keyword evidence="4" id="KW-1185">Reference proteome</keyword>
<evidence type="ECO:0000313" key="4">
    <source>
        <dbReference type="Proteomes" id="UP000612680"/>
    </source>
</evidence>
<feature type="transmembrane region" description="Helical" evidence="1">
    <location>
        <begin position="108"/>
        <end position="126"/>
    </location>
</feature>
<feature type="transmembrane region" description="Helical" evidence="1">
    <location>
        <begin position="35"/>
        <end position="59"/>
    </location>
</feature>
<feature type="transmembrane region" description="Helical" evidence="1">
    <location>
        <begin position="267"/>
        <end position="289"/>
    </location>
</feature>
<gene>
    <name evidence="3" type="ORF">HWI92_06780</name>
</gene>
<evidence type="ECO:0000313" key="3">
    <source>
        <dbReference type="EMBL" id="QRR00633.1"/>
    </source>
</evidence>
<keyword evidence="1" id="KW-1133">Transmembrane helix</keyword>